<keyword evidence="4" id="KW-0238">DNA-binding</keyword>
<dbReference type="SUPFAM" id="SSF55785">
    <property type="entry name" value="PYP-like sensor domain (PAS domain)"/>
    <property type="match status" value="1"/>
</dbReference>
<dbReference type="InterPro" id="IPR025944">
    <property type="entry name" value="Sigma_54_int_dom_CS"/>
</dbReference>
<protein>
    <submittedName>
        <fullName evidence="9">PAS domain-containing protein</fullName>
    </submittedName>
</protein>
<dbReference type="OrthoDB" id="9803970at2"/>
<dbReference type="InterPro" id="IPR009057">
    <property type="entry name" value="Homeodomain-like_sf"/>
</dbReference>
<dbReference type="CDD" id="cd00130">
    <property type="entry name" value="PAS"/>
    <property type="match status" value="1"/>
</dbReference>
<dbReference type="EMBL" id="CP035281">
    <property type="protein sequence ID" value="QAT42143.1"/>
    <property type="molecule type" value="Genomic_DNA"/>
</dbReference>
<dbReference type="InterPro" id="IPR002078">
    <property type="entry name" value="Sigma_54_int"/>
</dbReference>
<dbReference type="GO" id="GO:0005524">
    <property type="term" value="F:ATP binding"/>
    <property type="evidence" value="ECO:0007669"/>
    <property type="project" value="UniProtKB-KW"/>
</dbReference>
<evidence type="ECO:0000256" key="4">
    <source>
        <dbReference type="ARBA" id="ARBA00023125"/>
    </source>
</evidence>
<dbReference type="KEGG" id="amij:EQM06_02240"/>
<dbReference type="InterPro" id="IPR025943">
    <property type="entry name" value="Sigma_54_int_dom_ATP-bd_2"/>
</dbReference>
<dbReference type="SUPFAM" id="SSF46689">
    <property type="entry name" value="Homeodomain-like"/>
    <property type="match status" value="1"/>
</dbReference>
<dbReference type="Pfam" id="PF00158">
    <property type="entry name" value="Sigma54_activat"/>
    <property type="match status" value="1"/>
</dbReference>
<keyword evidence="10" id="KW-1185">Reference proteome</keyword>
<dbReference type="FunFam" id="3.40.50.300:FF:000006">
    <property type="entry name" value="DNA-binding transcriptional regulator NtrC"/>
    <property type="match status" value="1"/>
</dbReference>
<dbReference type="AlphaFoldDB" id="A0A410PT99"/>
<keyword evidence="1" id="KW-0547">Nucleotide-binding</keyword>
<dbReference type="NCBIfam" id="TIGR00229">
    <property type="entry name" value="sensory_box"/>
    <property type="match status" value="1"/>
</dbReference>
<dbReference type="CDD" id="cd00009">
    <property type="entry name" value="AAA"/>
    <property type="match status" value="1"/>
</dbReference>
<dbReference type="InterPro" id="IPR000014">
    <property type="entry name" value="PAS"/>
</dbReference>
<evidence type="ECO:0000256" key="2">
    <source>
        <dbReference type="ARBA" id="ARBA00022840"/>
    </source>
</evidence>
<reference evidence="9 10" key="1">
    <citation type="submission" date="2019-01" db="EMBL/GenBank/DDBJ databases">
        <title>Draft genomes of a novel of Aminipila strains.</title>
        <authorList>
            <person name="Ma S."/>
        </authorList>
    </citation>
    <scope>NUCLEOTIDE SEQUENCE [LARGE SCALE GENOMIC DNA]</scope>
    <source>
        <strain evidence="10">JN-39</strain>
    </source>
</reference>
<gene>
    <name evidence="9" type="ORF">EQM06_02240</name>
</gene>
<evidence type="ECO:0000313" key="10">
    <source>
        <dbReference type="Proteomes" id="UP000287601"/>
    </source>
</evidence>
<dbReference type="Gene3D" id="3.40.50.300">
    <property type="entry name" value="P-loop containing nucleotide triphosphate hydrolases"/>
    <property type="match status" value="1"/>
</dbReference>
<dbReference type="PROSITE" id="PS50112">
    <property type="entry name" value="PAS"/>
    <property type="match status" value="1"/>
</dbReference>
<organism evidence="9 10">
    <name type="scientific">Aminipila luticellarii</name>
    <dbReference type="NCBI Taxonomy" id="2507160"/>
    <lineage>
        <taxon>Bacteria</taxon>
        <taxon>Bacillati</taxon>
        <taxon>Bacillota</taxon>
        <taxon>Clostridia</taxon>
        <taxon>Peptostreptococcales</taxon>
        <taxon>Anaerovoracaceae</taxon>
        <taxon>Aminipila</taxon>
    </lineage>
</organism>
<evidence type="ECO:0000256" key="6">
    <source>
        <dbReference type="SAM" id="Coils"/>
    </source>
</evidence>
<proteinExistence type="predicted"/>
<feature type="domain" description="Sigma-54 factor interaction" evidence="7">
    <location>
        <begin position="138"/>
        <end position="367"/>
    </location>
</feature>
<feature type="coiled-coil region" evidence="6">
    <location>
        <begin position="104"/>
        <end position="131"/>
    </location>
</feature>
<dbReference type="SUPFAM" id="SSF52540">
    <property type="entry name" value="P-loop containing nucleoside triphosphate hydrolases"/>
    <property type="match status" value="1"/>
</dbReference>
<evidence type="ECO:0000256" key="1">
    <source>
        <dbReference type="ARBA" id="ARBA00022741"/>
    </source>
</evidence>
<dbReference type="Proteomes" id="UP000287601">
    <property type="component" value="Chromosome"/>
</dbReference>
<keyword evidence="3" id="KW-0805">Transcription regulation</keyword>
<dbReference type="RefSeq" id="WP_128744797.1">
    <property type="nucleotide sequence ID" value="NZ_CP035281.1"/>
</dbReference>
<evidence type="ECO:0000256" key="3">
    <source>
        <dbReference type="ARBA" id="ARBA00023015"/>
    </source>
</evidence>
<dbReference type="InterPro" id="IPR003593">
    <property type="entry name" value="AAA+_ATPase"/>
</dbReference>
<dbReference type="GO" id="GO:0006355">
    <property type="term" value="P:regulation of DNA-templated transcription"/>
    <property type="evidence" value="ECO:0007669"/>
    <property type="project" value="InterPro"/>
</dbReference>
<keyword evidence="5" id="KW-0804">Transcription</keyword>
<evidence type="ECO:0000259" key="8">
    <source>
        <dbReference type="PROSITE" id="PS50112"/>
    </source>
</evidence>
<keyword evidence="2" id="KW-0067">ATP-binding</keyword>
<dbReference type="Gene3D" id="3.30.450.20">
    <property type="entry name" value="PAS domain"/>
    <property type="match status" value="1"/>
</dbReference>
<dbReference type="SMART" id="SM00091">
    <property type="entry name" value="PAS"/>
    <property type="match status" value="1"/>
</dbReference>
<evidence type="ECO:0000259" key="7">
    <source>
        <dbReference type="PROSITE" id="PS50045"/>
    </source>
</evidence>
<dbReference type="PROSITE" id="PS50045">
    <property type="entry name" value="SIGMA54_INTERACT_4"/>
    <property type="match status" value="1"/>
</dbReference>
<sequence>MIELEMVLNAMDEGVLIVNKDNKIVYFNDAYGNFIGYTLEEVKGARLTDIRPGAKMPQVLKMKKPMEVVFREEKGEEYFTNIYPIFDNGKLKGGVSTVTFLKNAKFIVDTLKELERKQSDLEERMRHTNGTKFDFQDIVCESPVSVQCVENAKKLAKSDITVLINGESGCGKELYAQSIHNESTRRDYPFVAINCAALSGNMLESELFGYEAGSFTGAKKNGKPGLFEIAEKGTVFLDEVSEMNYNLQAKLLRVLQERKIRRVGGTSEIPIDVRIICACNVDLLRYIEEKRFRKDLYYRISAFPLHLPPLRERREDILPLMEKHLKVLGIQQKRELSISEEAKRILYAYDWPGNVRELNNVLEYSTVVCHDDEIGTASLPPTVLPHSEQTDYKLRRLSEAVRAFEKEQISTAVEMYGDTVESKKMIAKKLGISLATLYNKLNN</sequence>
<dbReference type="InterPro" id="IPR058031">
    <property type="entry name" value="AAA_lid_NorR"/>
</dbReference>
<accession>A0A410PT99</accession>
<dbReference type="Gene3D" id="1.10.10.60">
    <property type="entry name" value="Homeodomain-like"/>
    <property type="match status" value="1"/>
</dbReference>
<dbReference type="InterPro" id="IPR027417">
    <property type="entry name" value="P-loop_NTPase"/>
</dbReference>
<dbReference type="PROSITE" id="PS00676">
    <property type="entry name" value="SIGMA54_INTERACT_2"/>
    <property type="match status" value="1"/>
</dbReference>
<dbReference type="GO" id="GO:0003677">
    <property type="term" value="F:DNA binding"/>
    <property type="evidence" value="ECO:0007669"/>
    <property type="project" value="UniProtKB-KW"/>
</dbReference>
<dbReference type="PROSITE" id="PS00688">
    <property type="entry name" value="SIGMA54_INTERACT_3"/>
    <property type="match status" value="1"/>
</dbReference>
<dbReference type="InterPro" id="IPR035965">
    <property type="entry name" value="PAS-like_dom_sf"/>
</dbReference>
<dbReference type="Pfam" id="PF13426">
    <property type="entry name" value="PAS_9"/>
    <property type="match status" value="1"/>
</dbReference>
<feature type="domain" description="PAS" evidence="8">
    <location>
        <begin position="1"/>
        <end position="44"/>
    </location>
</feature>
<evidence type="ECO:0000256" key="5">
    <source>
        <dbReference type="ARBA" id="ARBA00023163"/>
    </source>
</evidence>
<name>A0A410PT99_9FIRM</name>
<keyword evidence="6" id="KW-0175">Coiled coil</keyword>
<dbReference type="PANTHER" id="PTHR32071">
    <property type="entry name" value="TRANSCRIPTIONAL REGULATORY PROTEIN"/>
    <property type="match status" value="1"/>
</dbReference>
<dbReference type="SMART" id="SM00382">
    <property type="entry name" value="AAA"/>
    <property type="match status" value="1"/>
</dbReference>
<evidence type="ECO:0000313" key="9">
    <source>
        <dbReference type="EMBL" id="QAT42143.1"/>
    </source>
</evidence>
<dbReference type="Pfam" id="PF25601">
    <property type="entry name" value="AAA_lid_14"/>
    <property type="match status" value="1"/>
</dbReference>
<dbReference type="Gene3D" id="1.10.8.60">
    <property type="match status" value="1"/>
</dbReference>